<dbReference type="SMART" id="SM00939">
    <property type="entry name" value="PepX_C"/>
    <property type="match status" value="1"/>
</dbReference>
<keyword evidence="3" id="KW-1185">Reference proteome</keyword>
<proteinExistence type="predicted"/>
<dbReference type="SUPFAM" id="SSF49785">
    <property type="entry name" value="Galactose-binding domain-like"/>
    <property type="match status" value="1"/>
</dbReference>
<dbReference type="InterPro" id="IPR000383">
    <property type="entry name" value="Xaa-Pro-like_dom"/>
</dbReference>
<evidence type="ECO:0000313" key="2">
    <source>
        <dbReference type="EMBL" id="APU66937.1"/>
    </source>
</evidence>
<dbReference type="STRING" id="1229726.GRFL_0213"/>
<dbReference type="Proteomes" id="UP000186230">
    <property type="component" value="Chromosome"/>
</dbReference>
<reference evidence="2 3" key="1">
    <citation type="submission" date="2016-07" db="EMBL/GenBank/DDBJ databases">
        <title>Multi-omics approach to identify versatile polysaccharide utilization systems of a marine flavobacterium Gramella flava.</title>
        <authorList>
            <person name="Tang K."/>
        </authorList>
    </citation>
    <scope>NUCLEOTIDE SEQUENCE [LARGE SCALE GENOMIC DNA]</scope>
    <source>
        <strain evidence="2 3">JLT2011</strain>
    </source>
</reference>
<dbReference type="Gene3D" id="1.10.3020.10">
    <property type="entry name" value="alpha-amino acid ester hydrolase ( Helical cap domain)"/>
    <property type="match status" value="1"/>
</dbReference>
<protein>
    <submittedName>
        <fullName evidence="2">Glutaryl-7-ACA acylase</fullName>
    </submittedName>
</protein>
<dbReference type="EMBL" id="CP016359">
    <property type="protein sequence ID" value="APU66937.1"/>
    <property type="molecule type" value="Genomic_DNA"/>
</dbReference>
<dbReference type="Pfam" id="PF08530">
    <property type="entry name" value="PepX_C"/>
    <property type="match status" value="1"/>
</dbReference>
<dbReference type="InterPro" id="IPR013736">
    <property type="entry name" value="Xaa-Pro_dipept_C"/>
</dbReference>
<organism evidence="2 3">
    <name type="scientific">Christiangramia flava JLT2011</name>
    <dbReference type="NCBI Taxonomy" id="1229726"/>
    <lineage>
        <taxon>Bacteria</taxon>
        <taxon>Pseudomonadati</taxon>
        <taxon>Bacteroidota</taxon>
        <taxon>Flavobacteriia</taxon>
        <taxon>Flavobacteriales</taxon>
        <taxon>Flavobacteriaceae</taxon>
        <taxon>Christiangramia</taxon>
    </lineage>
</organism>
<dbReference type="InterPro" id="IPR005674">
    <property type="entry name" value="CocE/Ser_esterase"/>
</dbReference>
<dbReference type="Gene3D" id="3.40.50.1820">
    <property type="entry name" value="alpha/beta hydrolase"/>
    <property type="match status" value="1"/>
</dbReference>
<evidence type="ECO:0000313" key="3">
    <source>
        <dbReference type="Proteomes" id="UP000186230"/>
    </source>
</evidence>
<keyword evidence="1" id="KW-0378">Hydrolase</keyword>
<sequence>MKFSYRILWVMLLLFIISPTQAQDSTYSVQDHYTKMEVDIPMRDGIKLHTTIYSPKDTSEEYPILMQRTPYSSRPYGEGQFRQKIGPNEFLMKEGYIIVYQDVRGRWMSEGQYDNMRAFIPNKKGDQTDEASDTYDTIEWLINNVENNNGNVGTWGISYPGFYSTYSLLSGHPALKAASPQASISDFFFDDFHHNGAYLLSYWRATALFGYQKTKPVDTAWYQLPDLGTQDQYQFFLDEGPLSNLDEYYKEDNEFWQQLKSHPNYDEFWQSRGITQYMKDIKPAVMIVGGLFDAEDLYGPFHIYDSMEQNGDNFNMIVYGPWSHGDWAREQGRQSVGNVYFGDSINTHFQRDYETVFFDHFLKKKTKDQIRLPEAHIYDTGAREWNDYQQWPPKATKNKTWYLGPDQKLTNTPNTTEVSFVSDPKKPVSYNNEIKMVFTPREYMSGDQRFAARRPDVLVFETDVLQEDMKLVGEIQANLKVATTGTAADWVVKVIDVYPPDAENYEETMPSLKMSNYHMMVRSEVMRGRFRNSFEKPEPFTPNKKTDVNITLQGINHTFQKGHKLQIQVQSTWFPLIDLNPQTYVDNIFEAKKEDFQKQTHTVFGDSSVKFHLLEE</sequence>
<dbReference type="InterPro" id="IPR029058">
    <property type="entry name" value="AB_hydrolase_fold"/>
</dbReference>
<name>A0A1L7I012_9FLAO</name>
<evidence type="ECO:0000256" key="1">
    <source>
        <dbReference type="ARBA" id="ARBA00022801"/>
    </source>
</evidence>
<dbReference type="SUPFAM" id="SSF53474">
    <property type="entry name" value="alpha/beta-Hydrolases"/>
    <property type="match status" value="1"/>
</dbReference>
<dbReference type="GO" id="GO:0008239">
    <property type="term" value="F:dipeptidyl-peptidase activity"/>
    <property type="evidence" value="ECO:0007669"/>
    <property type="project" value="InterPro"/>
</dbReference>
<accession>A0A1L7I012</accession>
<dbReference type="OrthoDB" id="319764at2"/>
<dbReference type="KEGG" id="gfl:GRFL_0213"/>
<dbReference type="InterPro" id="IPR008979">
    <property type="entry name" value="Galactose-bd-like_sf"/>
</dbReference>
<gene>
    <name evidence="2" type="ORF">GRFL_0213</name>
</gene>
<dbReference type="RefSeq" id="WP_083642699.1">
    <property type="nucleotide sequence ID" value="NZ_AMRU01000014.1"/>
</dbReference>
<dbReference type="NCBIfam" id="TIGR00976">
    <property type="entry name" value="CocE_NonD"/>
    <property type="match status" value="1"/>
</dbReference>
<dbReference type="Gene3D" id="2.60.120.260">
    <property type="entry name" value="Galactose-binding domain-like"/>
    <property type="match status" value="1"/>
</dbReference>
<dbReference type="AlphaFoldDB" id="A0A1L7I012"/>
<dbReference type="Pfam" id="PF02129">
    <property type="entry name" value="Peptidase_S15"/>
    <property type="match status" value="1"/>
</dbReference>